<proteinExistence type="predicted"/>
<dbReference type="OrthoDB" id="9789585at2"/>
<feature type="domain" description="Rhodanese" evidence="1">
    <location>
        <begin position="392"/>
        <end position="480"/>
    </location>
</feature>
<dbReference type="GO" id="GO:0004792">
    <property type="term" value="F:thiosulfate-cyanide sulfurtransferase activity"/>
    <property type="evidence" value="ECO:0007669"/>
    <property type="project" value="TreeGrafter"/>
</dbReference>
<keyword evidence="2" id="KW-0808">Transferase</keyword>
<dbReference type="AlphaFoldDB" id="A0A2V4TKF2"/>
<evidence type="ECO:0000313" key="3">
    <source>
        <dbReference type="Proteomes" id="UP000247772"/>
    </source>
</evidence>
<feature type="domain" description="Rhodanese" evidence="1">
    <location>
        <begin position="145"/>
        <end position="236"/>
    </location>
</feature>
<dbReference type="EMBL" id="QJSQ01000013">
    <property type="protein sequence ID" value="PYE21738.1"/>
    <property type="molecule type" value="Genomic_DNA"/>
</dbReference>
<dbReference type="Gene3D" id="3.40.250.10">
    <property type="entry name" value="Rhodanese-like domain"/>
    <property type="match status" value="4"/>
</dbReference>
<dbReference type="Pfam" id="PF00581">
    <property type="entry name" value="Rhodanese"/>
    <property type="match status" value="4"/>
</dbReference>
<organism evidence="2 3">
    <name type="scientific">Paraburkholderia silvatlantica</name>
    <dbReference type="NCBI Taxonomy" id="321895"/>
    <lineage>
        <taxon>Bacteria</taxon>
        <taxon>Pseudomonadati</taxon>
        <taxon>Pseudomonadota</taxon>
        <taxon>Betaproteobacteria</taxon>
        <taxon>Burkholderiales</taxon>
        <taxon>Burkholderiaceae</taxon>
        <taxon>Paraburkholderia</taxon>
    </lineage>
</organism>
<evidence type="ECO:0000313" key="2">
    <source>
        <dbReference type="EMBL" id="PYE21738.1"/>
    </source>
</evidence>
<comment type="caution">
    <text evidence="2">The sequence shown here is derived from an EMBL/GenBank/DDBJ whole genome shotgun (WGS) entry which is preliminary data.</text>
</comment>
<dbReference type="RefSeq" id="WP_110855723.1">
    <property type="nucleotide sequence ID" value="NZ_QJSQ01000013.1"/>
</dbReference>
<dbReference type="PANTHER" id="PTHR44086">
    <property type="entry name" value="THIOSULFATE SULFURTRANSFERASE RDL2, MITOCHONDRIAL-RELATED"/>
    <property type="match status" value="1"/>
</dbReference>
<feature type="domain" description="Rhodanese" evidence="1">
    <location>
        <begin position="282"/>
        <end position="367"/>
    </location>
</feature>
<dbReference type="SUPFAM" id="SSF52821">
    <property type="entry name" value="Rhodanese/Cell cycle control phosphatase"/>
    <property type="match status" value="4"/>
</dbReference>
<dbReference type="PROSITE" id="PS50206">
    <property type="entry name" value="RHODANESE_3"/>
    <property type="match status" value="4"/>
</dbReference>
<gene>
    <name evidence="2" type="ORF">C7410_113161</name>
</gene>
<name>A0A2V4TKF2_9BURK</name>
<reference evidence="2 3" key="1">
    <citation type="submission" date="2018-06" db="EMBL/GenBank/DDBJ databases">
        <title>Genomic Encyclopedia of Type Strains, Phase IV (KMG-V): Genome sequencing to study the core and pangenomes of soil and plant-associated prokaryotes.</title>
        <authorList>
            <person name="Whitman W."/>
        </authorList>
    </citation>
    <scope>NUCLEOTIDE SEQUENCE [LARGE SCALE GENOMIC DNA]</scope>
    <source>
        <strain evidence="2 3">SRCL-318</strain>
    </source>
</reference>
<dbReference type="SMART" id="SM00450">
    <property type="entry name" value="RHOD"/>
    <property type="match status" value="4"/>
</dbReference>
<accession>A0A2V4TKF2</accession>
<dbReference type="PANTHER" id="PTHR44086:SF10">
    <property type="entry name" value="THIOSULFATE SULFURTRANSFERASE_RHODANESE-LIKE DOMAIN-CONTAINING PROTEIN 3"/>
    <property type="match status" value="1"/>
</dbReference>
<feature type="domain" description="Rhodanese" evidence="1">
    <location>
        <begin position="19"/>
        <end position="112"/>
    </location>
</feature>
<sequence length="548" mass="59493">MTDSFPLIPATTVREWLNDTQELALFDVREAGEFGEGHPFFAIPLPYSRLELDAGRLAPRRSVRVVLIDDGADNDAVARRAATRLHALGYTRVSILQGGARGWAEAGYTLFKGVNVPSKTFGELVEHAFGTPHLSAKELAQWQARGEPLVLLDGRTVEEHEKMTIPGAISCPNGELPYRIGALAADPETPIVIHCAGRTRSIIGAQLLRSLGIPNRVIAQENGTQGWTLAGLKLEYRSTRRYPDAVEERAIADARKRAVELAQRFGLASLDTRTGQAWLDAPDRTTYLLDVRSAGEFARDGVPGAVHAPGGQLLQATDQTIGVRGARVLLVDHDRVRAPVIATWLVQLGFDAALIAEHHARALRLTEGDAAIAPRGTDVDRVGVDGLRALRGADGVHLIDLRPSAAYRKGHPQGARWSIRPRLLDAFAGIDRSARIVLYADASELALLAALDLRDAGFVNVSVAEAGIDTFKQAGFALEATPQTPPDRERIDYLFFVHDRHEGNLDSARAYLSWETGLIAQCAADELQHFRIAAQPPVSDTLSGLTHS</sequence>
<dbReference type="Proteomes" id="UP000247772">
    <property type="component" value="Unassembled WGS sequence"/>
</dbReference>
<protein>
    <submittedName>
        <fullName evidence="2">Rhodanese-related sulfurtransferase</fullName>
    </submittedName>
</protein>
<dbReference type="InterPro" id="IPR036873">
    <property type="entry name" value="Rhodanese-like_dom_sf"/>
</dbReference>
<dbReference type="InterPro" id="IPR001763">
    <property type="entry name" value="Rhodanese-like_dom"/>
</dbReference>
<evidence type="ECO:0000259" key="1">
    <source>
        <dbReference type="PROSITE" id="PS50206"/>
    </source>
</evidence>